<dbReference type="InterPro" id="IPR011990">
    <property type="entry name" value="TPR-like_helical_dom_sf"/>
</dbReference>
<feature type="transmembrane region" description="Helical" evidence="2">
    <location>
        <begin position="410"/>
        <end position="434"/>
    </location>
</feature>
<reference evidence="4 5" key="1">
    <citation type="submission" date="2020-02" db="EMBL/GenBank/DDBJ databases">
        <authorList>
            <person name="Kim M.K."/>
        </authorList>
    </citation>
    <scope>NUCLEOTIDE SEQUENCE [LARGE SCALE GENOMIC DNA]</scope>
    <source>
        <strain evidence="4 5">17J57-3</strain>
    </source>
</reference>
<feature type="transmembrane region" description="Helical" evidence="2">
    <location>
        <begin position="529"/>
        <end position="546"/>
    </location>
</feature>
<feature type="transmembrane region" description="Helical" evidence="2">
    <location>
        <begin position="325"/>
        <end position="346"/>
    </location>
</feature>
<comment type="caution">
    <text evidence="4">The sequence shown here is derived from an EMBL/GenBank/DDBJ whole genome shotgun (WGS) entry which is preliminary data.</text>
</comment>
<dbReference type="EMBL" id="JAAIVB010000082">
    <property type="protein sequence ID" value="NEX64585.1"/>
    <property type="molecule type" value="Genomic_DNA"/>
</dbReference>
<evidence type="ECO:0000259" key="3">
    <source>
        <dbReference type="Pfam" id="PF10131"/>
    </source>
</evidence>
<feature type="transmembrane region" description="Helical" evidence="2">
    <location>
        <begin position="446"/>
        <end position="473"/>
    </location>
</feature>
<feature type="transmembrane region" description="Helical" evidence="2">
    <location>
        <begin position="588"/>
        <end position="608"/>
    </location>
</feature>
<organism evidence="4 5">
    <name type="scientific">Noviherbaspirillum galbum</name>
    <dbReference type="NCBI Taxonomy" id="2709383"/>
    <lineage>
        <taxon>Bacteria</taxon>
        <taxon>Pseudomonadati</taxon>
        <taxon>Pseudomonadota</taxon>
        <taxon>Betaproteobacteria</taxon>
        <taxon>Burkholderiales</taxon>
        <taxon>Oxalobacteraceae</taxon>
        <taxon>Noviherbaspirillum</taxon>
    </lineage>
</organism>
<feature type="transmembrane region" description="Helical" evidence="2">
    <location>
        <begin position="920"/>
        <end position="939"/>
    </location>
</feature>
<dbReference type="InterPro" id="IPR018776">
    <property type="entry name" value="Membrane_prot_PTPS-rel_domain"/>
</dbReference>
<feature type="transmembrane region" description="Helical" evidence="2">
    <location>
        <begin position="358"/>
        <end position="375"/>
    </location>
</feature>
<keyword evidence="2" id="KW-0812">Transmembrane</keyword>
<keyword evidence="5" id="KW-1185">Reference proteome</keyword>
<evidence type="ECO:0000256" key="2">
    <source>
        <dbReference type="SAM" id="Phobius"/>
    </source>
</evidence>
<feature type="transmembrane region" description="Helical" evidence="2">
    <location>
        <begin position="268"/>
        <end position="287"/>
    </location>
</feature>
<feature type="domain" description="Membrane protein 6-pyruvoyl-tetrahydropterin synthase-related" evidence="3">
    <location>
        <begin position="332"/>
        <end position="761"/>
    </location>
</feature>
<name>A0A6B3SY40_9BURK</name>
<accession>A0A6B3SY40</accession>
<dbReference type="Proteomes" id="UP000482155">
    <property type="component" value="Unassembled WGS sequence"/>
</dbReference>
<proteinExistence type="predicted"/>
<feature type="transmembrane region" description="Helical" evidence="2">
    <location>
        <begin position="214"/>
        <end position="232"/>
    </location>
</feature>
<feature type="transmembrane region" description="Helical" evidence="2">
    <location>
        <begin position="558"/>
        <end position="576"/>
    </location>
</feature>
<dbReference type="AlphaFoldDB" id="A0A6B3SY40"/>
<feature type="transmembrane region" description="Helical" evidence="2">
    <location>
        <begin position="485"/>
        <end position="504"/>
    </location>
</feature>
<feature type="transmembrane region" description="Helical" evidence="2">
    <location>
        <begin position="381"/>
        <end position="398"/>
    </location>
</feature>
<keyword evidence="2" id="KW-1133">Transmembrane helix</keyword>
<evidence type="ECO:0000313" key="4">
    <source>
        <dbReference type="EMBL" id="NEX64585.1"/>
    </source>
</evidence>
<feature type="compositionally biased region" description="Basic and acidic residues" evidence="1">
    <location>
        <begin position="153"/>
        <end position="168"/>
    </location>
</feature>
<feature type="transmembrane region" description="Helical" evidence="2">
    <location>
        <begin position="960"/>
        <end position="978"/>
    </location>
</feature>
<protein>
    <recommendedName>
        <fullName evidence="3">Membrane protein 6-pyruvoyl-tetrahydropterin synthase-related domain-containing protein</fullName>
    </recommendedName>
</protein>
<evidence type="ECO:0000313" key="5">
    <source>
        <dbReference type="Proteomes" id="UP000482155"/>
    </source>
</evidence>
<dbReference type="Pfam" id="PF10131">
    <property type="entry name" value="PTPS_related"/>
    <property type="match status" value="1"/>
</dbReference>
<dbReference type="RefSeq" id="WP_163968520.1">
    <property type="nucleotide sequence ID" value="NZ_JAAIVB010000082.1"/>
</dbReference>
<gene>
    <name evidence="4" type="ORF">G3574_26200</name>
</gene>
<keyword evidence="2" id="KW-0472">Membrane</keyword>
<dbReference type="Gene3D" id="1.25.40.10">
    <property type="entry name" value="Tetratricopeptide repeat domain"/>
    <property type="match status" value="1"/>
</dbReference>
<sequence>MADQVTFDIAGDGPQIVVTQRGNATAFFPEAFLLDSHGQWLRLSGTGTGAELAPGQSLRFLKPPTGAAFPATPLLLRFQDKAGVGFGQIAFLEPTSVVNALTVDRAENGRLNLRRTNADAVMSWLLAAPISVMPSMRPEVDRLPAPMPALPIRWRDPGRSTQDDRTVDDPGPGETVLLHEMHRNGKTEFAIQPISRQADGYFIQQPFWLNKTSWFQWLTVLSGLGAVGTLLVNRRARTQRMAPWAVWKEQIYLGSGLRLRLGCAAMDGLVALLFAVLIASVLHPVLLNSASLPTGGDTASHLLYAWIFAKETFAAGELTSWMPEVFGGFPLLSYYFPLPFIVTALLEPFLGFAAGLKWAMVLPALCLPGVVVLVSRHVLGFRSMTAYCAALGCFSFLVHEENAIWGGNLLGVLAGEFAYSYGMLFSVLTLALWFRAARDGRGWVWAGVFEALTGLCHGYALLMVGFGSLLLLIGMQDRKRAFLSLAKGHILAFSLLGGWLWPLLEMHAYTIPNDGVTPVNSVRELLPQSLWPLYGAAGTVMLAGAFPSVRTYCHSARIEVVLFFLTVATLALFAWSGANRIGLADLRFFPYVWLLTAIAVGWLIGMTFQSFHFPARVLMTLALLAGTLAWTAPRIQVAPQWAQWNFSGLEVKPQWQVLTTLFPTLSGSMTSPRLLFEHDADNHDLGSTRVLESLPLFLGGRPVLEGLYMESSLLASAIYQLQAEVSASPSSPLTRFPSGGLDPELAARHMTMLNADEVLLRSETARKALLASGWFDVIAEQPPFSVLRLRQADNRLVDASAHPWKIKSRDGWMVDSFRWFRSRRRLAEEWPVYANPAQPDTAFKSLAASPAHISEFSLSRRSLSFVTDSPKRPHLIRMAFHPRWQLATAGDVYLAAPGFLLVVPQEKQVRLVYGETAVDHAGRIASALACLFVVAYGVRHRRASAGTGKPTCRPLERQKTIWWLAGIASMLVGAALLAGTSAEHAYQLGWQAMTDSQYAAAAHYFLDAEKRRNSPAAQEESLFWAARATELRGNLSEAADLYLKLVQAYDGYWVPESLYCLVKLRGKLGDAVTAGLAKDRLLNDYPYSDWATKVRSQ</sequence>
<evidence type="ECO:0000256" key="1">
    <source>
        <dbReference type="SAM" id="MobiDB-lite"/>
    </source>
</evidence>
<feature type="region of interest" description="Disordered" evidence="1">
    <location>
        <begin position="151"/>
        <end position="170"/>
    </location>
</feature>